<evidence type="ECO:0000256" key="1">
    <source>
        <dbReference type="ARBA" id="ARBA00022448"/>
    </source>
</evidence>
<dbReference type="Proteomes" id="UP000028542">
    <property type="component" value="Unassembled WGS sequence"/>
</dbReference>
<dbReference type="PANTHER" id="PTHR36923">
    <property type="entry name" value="FERREDOXIN"/>
    <property type="match status" value="1"/>
</dbReference>
<dbReference type="PRINTS" id="PR00352">
    <property type="entry name" value="3FE4SFRDOXIN"/>
</dbReference>
<reference evidence="8 10" key="1">
    <citation type="submission" date="2014-07" db="EMBL/GenBank/DDBJ databases">
        <title>Draft genome of Clostridium sulfidigenes 113A isolated from sediments associated with methane hydrate from Krishna Godavari basin.</title>
        <authorList>
            <person name="Honkalas V.S."/>
            <person name="Dabir A.P."/>
            <person name="Arora P."/>
            <person name="Dhakephalkar P.K."/>
        </authorList>
    </citation>
    <scope>NUCLEOTIDE SEQUENCE [LARGE SCALE GENOMIC DNA]</scope>
    <source>
        <strain evidence="8 10">113A</strain>
    </source>
</reference>
<dbReference type="InterPro" id="IPR051269">
    <property type="entry name" value="Fe-S_cluster_ET"/>
</dbReference>
<evidence type="ECO:0000256" key="2">
    <source>
        <dbReference type="ARBA" id="ARBA00022723"/>
    </source>
</evidence>
<proteinExistence type="predicted"/>
<dbReference type="PROSITE" id="PS00198">
    <property type="entry name" value="4FE4S_FER_1"/>
    <property type="match status" value="1"/>
</dbReference>
<comment type="function">
    <text evidence="6">Ferredoxins are iron-sulfur proteins that transfer electrons in a wide variety of metabolic reactions.</text>
</comment>
<keyword evidence="1 6" id="KW-0813">Transport</keyword>
<evidence type="ECO:0000256" key="4">
    <source>
        <dbReference type="ARBA" id="ARBA00023004"/>
    </source>
</evidence>
<dbReference type="Gene3D" id="3.30.70.20">
    <property type="match status" value="1"/>
</dbReference>
<keyword evidence="5 6" id="KW-0411">Iron-sulfur</keyword>
<dbReference type="EMBL" id="JPMD01000015">
    <property type="protein sequence ID" value="KEZ87040.1"/>
    <property type="molecule type" value="Genomic_DNA"/>
</dbReference>
<dbReference type="GO" id="GO:0051536">
    <property type="term" value="F:iron-sulfur cluster binding"/>
    <property type="evidence" value="ECO:0007669"/>
    <property type="project" value="UniProtKB-KW"/>
</dbReference>
<dbReference type="InterPro" id="IPR017900">
    <property type="entry name" value="4Fe4S_Fe_S_CS"/>
</dbReference>
<feature type="domain" description="4Fe-4S ferredoxin-type" evidence="7">
    <location>
        <begin position="1"/>
        <end position="29"/>
    </location>
</feature>
<protein>
    <recommendedName>
        <fullName evidence="6">Ferredoxin</fullName>
    </recommendedName>
</protein>
<name>A0A084JDK6_9CLOT</name>
<dbReference type="RefSeq" id="WP_035131751.1">
    <property type="nucleotide sequence ID" value="NZ_JBQHQR010000017.1"/>
</dbReference>
<gene>
    <name evidence="9" type="ORF">E7215_15105</name>
    <name evidence="8" type="ORF">IO99_07260</name>
</gene>
<evidence type="ECO:0000256" key="3">
    <source>
        <dbReference type="ARBA" id="ARBA00022982"/>
    </source>
</evidence>
<evidence type="ECO:0000256" key="5">
    <source>
        <dbReference type="ARBA" id="ARBA00023014"/>
    </source>
</evidence>
<dbReference type="EMBL" id="SVCM01000174">
    <property type="protein sequence ID" value="MBE6061473.1"/>
    <property type="molecule type" value="Genomic_DNA"/>
</dbReference>
<dbReference type="SUPFAM" id="SSF54862">
    <property type="entry name" value="4Fe-4S ferredoxins"/>
    <property type="match status" value="1"/>
</dbReference>
<keyword evidence="10" id="KW-1185">Reference proteome</keyword>
<evidence type="ECO:0000313" key="10">
    <source>
        <dbReference type="Proteomes" id="UP000028542"/>
    </source>
</evidence>
<evidence type="ECO:0000256" key="6">
    <source>
        <dbReference type="RuleBase" id="RU368020"/>
    </source>
</evidence>
<evidence type="ECO:0000313" key="9">
    <source>
        <dbReference type="EMBL" id="MBE6061473.1"/>
    </source>
</evidence>
<dbReference type="PROSITE" id="PS51379">
    <property type="entry name" value="4FE4S_FER_2"/>
    <property type="match status" value="1"/>
</dbReference>
<sequence>MEAIVNKDTCIGCGACVGVCPEIYSFDDDGKAEAIDGDVPSDLEAGAVDGRDQCPVDAIDIKE</sequence>
<dbReference type="AlphaFoldDB" id="A0A084JDK6"/>
<comment type="caution">
    <text evidence="8">The sequence shown here is derived from an EMBL/GenBank/DDBJ whole genome shotgun (WGS) entry which is preliminary data.</text>
</comment>
<dbReference type="GO" id="GO:0005506">
    <property type="term" value="F:iron ion binding"/>
    <property type="evidence" value="ECO:0007669"/>
    <property type="project" value="UniProtKB-UniRule"/>
</dbReference>
<dbReference type="InterPro" id="IPR017896">
    <property type="entry name" value="4Fe4S_Fe-S-bd"/>
</dbReference>
<organism evidence="8 10">
    <name type="scientific">Clostridium sulfidigenes</name>
    <dbReference type="NCBI Taxonomy" id="318464"/>
    <lineage>
        <taxon>Bacteria</taxon>
        <taxon>Bacillati</taxon>
        <taxon>Bacillota</taxon>
        <taxon>Clostridia</taxon>
        <taxon>Eubacteriales</taxon>
        <taxon>Clostridiaceae</taxon>
        <taxon>Clostridium</taxon>
    </lineage>
</organism>
<evidence type="ECO:0000259" key="7">
    <source>
        <dbReference type="PROSITE" id="PS51379"/>
    </source>
</evidence>
<keyword evidence="3 6" id="KW-0249">Electron transport</keyword>
<dbReference type="eggNOG" id="COG1141">
    <property type="taxonomic scope" value="Bacteria"/>
</dbReference>
<dbReference type="PANTHER" id="PTHR36923:SF3">
    <property type="entry name" value="FERREDOXIN"/>
    <property type="match status" value="1"/>
</dbReference>
<dbReference type="Pfam" id="PF13459">
    <property type="entry name" value="Fer4_15"/>
    <property type="match status" value="1"/>
</dbReference>
<dbReference type="GO" id="GO:0009055">
    <property type="term" value="F:electron transfer activity"/>
    <property type="evidence" value="ECO:0007669"/>
    <property type="project" value="UniProtKB-UniRule"/>
</dbReference>
<dbReference type="STRING" id="318464.IO99_07260"/>
<dbReference type="Proteomes" id="UP000768462">
    <property type="component" value="Unassembled WGS sequence"/>
</dbReference>
<keyword evidence="2 6" id="KW-0479">Metal-binding</keyword>
<evidence type="ECO:0000313" key="8">
    <source>
        <dbReference type="EMBL" id="KEZ87040.1"/>
    </source>
</evidence>
<accession>A0A084JDK6</accession>
<keyword evidence="4 6" id="KW-0408">Iron</keyword>
<reference evidence="9" key="2">
    <citation type="submission" date="2019-04" db="EMBL/GenBank/DDBJ databases">
        <title>Evolution of Biomass-Degrading Anaerobic Consortia Revealed by Metagenomics.</title>
        <authorList>
            <person name="Peng X."/>
        </authorList>
    </citation>
    <scope>NUCLEOTIDE SEQUENCE</scope>
    <source>
        <strain evidence="9">SIG254</strain>
    </source>
</reference>
<dbReference type="InterPro" id="IPR001080">
    <property type="entry name" value="3Fe4S_ferredoxin"/>
</dbReference>